<keyword evidence="3" id="KW-1185">Reference proteome</keyword>
<reference evidence="3" key="1">
    <citation type="journal article" date="2013" name="Science">
        <title>The Amborella genome and the evolution of flowering plants.</title>
        <authorList>
            <consortium name="Amborella Genome Project"/>
        </authorList>
    </citation>
    <scope>NUCLEOTIDE SEQUENCE [LARGE SCALE GENOMIC DNA]</scope>
</reference>
<name>U5D9A5_AMBTC</name>
<dbReference type="Gramene" id="ERN16978">
    <property type="protein sequence ID" value="ERN16978"/>
    <property type="gene ID" value="AMTR_s00057p00205300"/>
</dbReference>
<evidence type="ECO:0000256" key="1">
    <source>
        <dbReference type="SAM" id="MobiDB-lite"/>
    </source>
</evidence>
<organism evidence="2 3">
    <name type="scientific">Amborella trichopoda</name>
    <dbReference type="NCBI Taxonomy" id="13333"/>
    <lineage>
        <taxon>Eukaryota</taxon>
        <taxon>Viridiplantae</taxon>
        <taxon>Streptophyta</taxon>
        <taxon>Embryophyta</taxon>
        <taxon>Tracheophyta</taxon>
        <taxon>Spermatophyta</taxon>
        <taxon>Magnoliopsida</taxon>
        <taxon>Amborellales</taxon>
        <taxon>Amborellaceae</taxon>
        <taxon>Amborella</taxon>
    </lineage>
</organism>
<feature type="region of interest" description="Disordered" evidence="1">
    <location>
        <begin position="1"/>
        <end position="58"/>
    </location>
</feature>
<gene>
    <name evidence="2" type="ORF">AMTR_s00057p00205300</name>
</gene>
<evidence type="ECO:0000313" key="3">
    <source>
        <dbReference type="Proteomes" id="UP000017836"/>
    </source>
</evidence>
<proteinExistence type="predicted"/>
<accession>U5D9A5</accession>
<dbReference type="EMBL" id="KI392405">
    <property type="protein sequence ID" value="ERN16978.1"/>
    <property type="molecule type" value="Genomic_DNA"/>
</dbReference>
<dbReference type="HOGENOM" id="CLU_2981731_0_0_1"/>
<protein>
    <submittedName>
        <fullName evidence="2">Uncharacterized protein</fullName>
    </submittedName>
</protein>
<sequence length="58" mass="6242">MGQAMRRAISRGGSKPSETSSARVKTMEQRPRVFPSETEAPNPSVDVASEVNPVRLGT</sequence>
<dbReference type="AlphaFoldDB" id="U5D9A5"/>
<dbReference type="Proteomes" id="UP000017836">
    <property type="component" value="Unassembled WGS sequence"/>
</dbReference>
<evidence type="ECO:0000313" key="2">
    <source>
        <dbReference type="EMBL" id="ERN16978.1"/>
    </source>
</evidence>